<feature type="transmembrane region" description="Helical" evidence="1">
    <location>
        <begin position="41"/>
        <end position="58"/>
    </location>
</feature>
<evidence type="ECO:0000313" key="2">
    <source>
        <dbReference type="EMBL" id="CAB4174622.1"/>
    </source>
</evidence>
<dbReference type="EMBL" id="LR796923">
    <property type="protein sequence ID" value="CAB4174622.1"/>
    <property type="molecule type" value="Genomic_DNA"/>
</dbReference>
<protein>
    <submittedName>
        <fullName evidence="2">Uncharacterized protein</fullName>
    </submittedName>
</protein>
<keyword evidence="1" id="KW-0812">Transmembrane</keyword>
<proteinExistence type="predicted"/>
<reference evidence="2" key="1">
    <citation type="submission" date="2020-05" db="EMBL/GenBank/DDBJ databases">
        <authorList>
            <person name="Chiriac C."/>
            <person name="Salcher M."/>
            <person name="Ghai R."/>
            <person name="Kavagutti S V."/>
        </authorList>
    </citation>
    <scope>NUCLEOTIDE SEQUENCE</scope>
</reference>
<gene>
    <name evidence="2" type="ORF">UFOVP972_61</name>
</gene>
<organism evidence="2">
    <name type="scientific">uncultured Caudovirales phage</name>
    <dbReference type="NCBI Taxonomy" id="2100421"/>
    <lineage>
        <taxon>Viruses</taxon>
        <taxon>Duplodnaviria</taxon>
        <taxon>Heunggongvirae</taxon>
        <taxon>Uroviricota</taxon>
        <taxon>Caudoviricetes</taxon>
        <taxon>Peduoviridae</taxon>
        <taxon>Maltschvirus</taxon>
        <taxon>Maltschvirus maltsch</taxon>
    </lineage>
</organism>
<feature type="transmembrane region" description="Helical" evidence="1">
    <location>
        <begin position="70"/>
        <end position="86"/>
    </location>
</feature>
<keyword evidence="1" id="KW-0472">Membrane</keyword>
<sequence>MAEKKQTQGNLFFGWENIKWFIREIGEMYSSRKSYFSKKRIESGIAFIIAQWGMVFFLLEKHADLNSSDLALWAGIEFAISGYIISQIQKEKKGSSDESENV</sequence>
<evidence type="ECO:0000256" key="1">
    <source>
        <dbReference type="SAM" id="Phobius"/>
    </source>
</evidence>
<name>A0A6J5PTW1_9CAUD</name>
<accession>A0A6J5PTW1</accession>
<keyword evidence="1" id="KW-1133">Transmembrane helix</keyword>